<accession>A0A0P7C9A1</accession>
<dbReference type="SUPFAM" id="SSF46689">
    <property type="entry name" value="Homeodomain-like"/>
    <property type="match status" value="1"/>
</dbReference>
<evidence type="ECO:0000256" key="3">
    <source>
        <dbReference type="ARBA" id="ARBA00023125"/>
    </source>
</evidence>
<keyword evidence="3 5" id="KW-0238">DNA-binding</keyword>
<dbReference type="PANTHER" id="PTHR30055">
    <property type="entry name" value="HTH-TYPE TRANSCRIPTIONAL REGULATOR RUTR"/>
    <property type="match status" value="1"/>
</dbReference>
<dbReference type="SUPFAM" id="SSF48498">
    <property type="entry name" value="Tetracyclin repressor-like, C-terminal domain"/>
    <property type="match status" value="1"/>
</dbReference>
<keyword evidence="8" id="KW-1185">Reference proteome</keyword>
<comment type="caution">
    <text evidence="7">The sequence shown here is derived from an EMBL/GenBank/DDBJ whole genome shotgun (WGS) entry which is preliminary data.</text>
</comment>
<evidence type="ECO:0000256" key="5">
    <source>
        <dbReference type="PROSITE-ProRule" id="PRU00335"/>
    </source>
</evidence>
<proteinExistence type="predicted"/>
<dbReference type="PROSITE" id="PS50977">
    <property type="entry name" value="HTH_TETR_2"/>
    <property type="match status" value="1"/>
</dbReference>
<dbReference type="PRINTS" id="PR00455">
    <property type="entry name" value="HTHTETR"/>
</dbReference>
<keyword evidence="2" id="KW-0805">Transcription regulation</keyword>
<protein>
    <submittedName>
        <fullName evidence="7">TetR family transcriptional regulator</fullName>
    </submittedName>
</protein>
<dbReference type="Gene3D" id="1.10.10.60">
    <property type="entry name" value="Homeodomain-like"/>
    <property type="match status" value="1"/>
</dbReference>
<dbReference type="InterPro" id="IPR036271">
    <property type="entry name" value="Tet_transcr_reg_TetR-rel_C_sf"/>
</dbReference>
<name>A0A0P7C9A1_9BACT</name>
<feature type="domain" description="HTH tetR-type" evidence="6">
    <location>
        <begin position="1"/>
        <end position="59"/>
    </location>
</feature>
<gene>
    <name evidence="7" type="ORF">AFM12_09190</name>
</gene>
<dbReference type="AlphaFoldDB" id="A0A0P7C9A1"/>
<dbReference type="Proteomes" id="UP000050454">
    <property type="component" value="Unassembled WGS sequence"/>
</dbReference>
<reference evidence="7 8" key="1">
    <citation type="submission" date="2015-07" db="EMBL/GenBank/DDBJ databases">
        <title>The draft genome sequence of Leadbetterella sp. JN14-9.</title>
        <authorList>
            <person name="Liu Y."/>
            <person name="Du J."/>
            <person name="Shao Z."/>
        </authorList>
    </citation>
    <scope>NUCLEOTIDE SEQUENCE [LARGE SCALE GENOMIC DNA]</scope>
    <source>
        <strain evidence="7 8">JN14-9</strain>
    </source>
</reference>
<evidence type="ECO:0000256" key="2">
    <source>
        <dbReference type="ARBA" id="ARBA00023015"/>
    </source>
</evidence>
<dbReference type="InterPro" id="IPR001647">
    <property type="entry name" value="HTH_TetR"/>
</dbReference>
<dbReference type="Pfam" id="PF00440">
    <property type="entry name" value="TetR_N"/>
    <property type="match status" value="1"/>
</dbReference>
<dbReference type="STRING" id="1605367.AFM12_09190"/>
<dbReference type="InterPro" id="IPR050109">
    <property type="entry name" value="HTH-type_TetR-like_transc_reg"/>
</dbReference>
<keyword evidence="4" id="KW-0804">Transcription</keyword>
<dbReference type="EMBL" id="LGTQ01000006">
    <property type="protein sequence ID" value="KPM49053.1"/>
    <property type="molecule type" value="Genomic_DNA"/>
</dbReference>
<evidence type="ECO:0000256" key="4">
    <source>
        <dbReference type="ARBA" id="ARBA00023163"/>
    </source>
</evidence>
<dbReference type="RefSeq" id="WP_157687347.1">
    <property type="nucleotide sequence ID" value="NZ_CAKZPM010000026.1"/>
</dbReference>
<keyword evidence="1" id="KW-0678">Repressor</keyword>
<evidence type="ECO:0000259" key="6">
    <source>
        <dbReference type="PROSITE" id="PS50977"/>
    </source>
</evidence>
<feature type="DNA-binding region" description="H-T-H motif" evidence="5">
    <location>
        <begin position="22"/>
        <end position="41"/>
    </location>
</feature>
<evidence type="ECO:0000256" key="1">
    <source>
        <dbReference type="ARBA" id="ARBA00022491"/>
    </source>
</evidence>
<dbReference type="Gene3D" id="1.10.357.10">
    <property type="entry name" value="Tetracycline Repressor, domain 2"/>
    <property type="match status" value="1"/>
</dbReference>
<dbReference type="PANTHER" id="PTHR30055:SF175">
    <property type="entry name" value="HTH-TYPE TRANSCRIPTIONAL REPRESSOR KSTR2"/>
    <property type="match status" value="1"/>
</dbReference>
<dbReference type="GO" id="GO:0000976">
    <property type="term" value="F:transcription cis-regulatory region binding"/>
    <property type="evidence" value="ECO:0007669"/>
    <property type="project" value="TreeGrafter"/>
</dbReference>
<dbReference type="InterPro" id="IPR009057">
    <property type="entry name" value="Homeodomain-like_sf"/>
</dbReference>
<organism evidence="7 8">
    <name type="scientific">Jiulongibacter sediminis</name>
    <dbReference type="NCBI Taxonomy" id="1605367"/>
    <lineage>
        <taxon>Bacteria</taxon>
        <taxon>Pseudomonadati</taxon>
        <taxon>Bacteroidota</taxon>
        <taxon>Cytophagia</taxon>
        <taxon>Cytophagales</taxon>
        <taxon>Leadbetterellaceae</taxon>
        <taxon>Jiulongibacter</taxon>
    </lineage>
</organism>
<evidence type="ECO:0000313" key="7">
    <source>
        <dbReference type="EMBL" id="KPM49053.1"/>
    </source>
</evidence>
<dbReference type="GO" id="GO:0003700">
    <property type="term" value="F:DNA-binding transcription factor activity"/>
    <property type="evidence" value="ECO:0007669"/>
    <property type="project" value="TreeGrafter"/>
</dbReference>
<sequence>MKERILEKAQELYLKLGFRRVTMDDIATELGMSKKTIYQHFADKNALVEECSSYFLNKEKCREQEVAEQANDPIEEIIMSTKMMREMLGTINPVAFHDLQKYYPKAWAQYLQHKSHFLEVVKNNLLKGIEKGLYRADLDIEILSRLRIESVDMAFNPDIFPEKKYRLLDIQLAFIDHFIRGIVTEKGLKAYEAIK</sequence>
<dbReference type="PATRIC" id="fig|1605367.3.peg.3222"/>
<evidence type="ECO:0000313" key="8">
    <source>
        <dbReference type="Proteomes" id="UP000050454"/>
    </source>
</evidence>